<evidence type="ECO:0000256" key="3">
    <source>
        <dbReference type="ARBA" id="ARBA00022553"/>
    </source>
</evidence>
<evidence type="ECO:0000256" key="7">
    <source>
        <dbReference type="ARBA" id="ARBA00022833"/>
    </source>
</evidence>
<keyword evidence="3" id="KW-0597">Phosphoprotein</keyword>
<dbReference type="KEGG" id="cgob:115022822"/>
<dbReference type="InParanoid" id="A0A6J2RHQ7"/>
<evidence type="ECO:0000256" key="6">
    <source>
        <dbReference type="ARBA" id="ARBA00022771"/>
    </source>
</evidence>
<dbReference type="InterPro" id="IPR001849">
    <property type="entry name" value="PH_domain"/>
</dbReference>
<evidence type="ECO:0000313" key="14">
    <source>
        <dbReference type="RefSeq" id="XP_029309781.1"/>
    </source>
</evidence>
<dbReference type="InterPro" id="IPR051632">
    <property type="entry name" value="Rho_GEF"/>
</dbReference>
<feature type="compositionally biased region" description="Basic and acidic residues" evidence="10">
    <location>
        <begin position="968"/>
        <end position="980"/>
    </location>
</feature>
<evidence type="ECO:0000259" key="12">
    <source>
        <dbReference type="PROSITE" id="PS50010"/>
    </source>
</evidence>
<dbReference type="SMART" id="SM00233">
    <property type="entry name" value="PH"/>
    <property type="match status" value="1"/>
</dbReference>
<sequence>MTVTPKKHSAQPGSSSYNDTSPRSGAVQMDEVEGLRLKLSSEDSLASSLAEPINLEESHYALLQGELESDHQNLEAESWSGAVDQNYLKALNKEAVKRQEVIYELIQTEMHHVRTLKILHRVYLHEFRQSSLIEEARLERLFFGVETLLNLHQHFLNCLKVRQNQSQEEGSPNNYQITQLGDILISQFSGLLGDGMMECYGVFCGHQIESISFYKEQLQNNKKLQILTRKISQLALLRRLGVPECFLLVTQRITKYPVLVERIIQNTEADTDEYKSLVQGLTLIKDTISQVNARVSEYEKAAGLRDIGQRLEPKSQGRMKDGQVLRKEDLLQENRTLLHEGSVTWKSSTRQKEIQAVLLSDMLLLLQEKDQKLVFASVDNKPSVISLQRLIVREVAHEDKAMYLICACTTSKPEMYEIHTRSREECITWSGLIREAVNCYPEEQKYRELTAKLQQYQDILNVRDEQIKQSLTEKQQIFAALYETMTEQETPHKGLLLRGDPTDLQQGTPLLQGAINEVEILQNLLFSRIPRDPNLLLDESNMQEGPVKRADTFGVADNNTAASAVKNGDAAERPGGSEDGEAKSCSSESLEQFADDDTHMPNCNLTSSHSPEAEVWDRVILLAQRLYSLVAIIAKQDSQIELLHTFQTKSKQPARHYSSVLLEQEKQRNLKKQKEELANLQKQQAKHQEAQQRWDKERERQRVQIETLEAQLQQRVEDCRRWEEKLNEEKASLEDLKENYQQDLERLRESTRSVDKDKERLNHERERLEQLQEKIKKLIPGQSNYEDPTQFLTLSSYQSFRGSIVNGGGTLTPKPRVLPTNSNSLEVPPKVPVRRESISPQPAKPELPFHLIGTTKQGHKAAAVQQQIPTKLAALSKGKDKVFKTKRSHQRTHSAASIDVNQMLPIRVTGNEGGSLRAKRNGSPQRRIQSGAFDPPGSVRSMKMSQSFSTHKRSSDDLPPVPPPFPKEVLEAGKEKVTFL</sequence>
<dbReference type="CTD" id="407987"/>
<keyword evidence="2" id="KW-0963">Cytoplasm</keyword>
<evidence type="ECO:0000313" key="13">
    <source>
        <dbReference type="Proteomes" id="UP000504630"/>
    </source>
</evidence>
<dbReference type="GO" id="GO:0005085">
    <property type="term" value="F:guanyl-nucleotide exchange factor activity"/>
    <property type="evidence" value="ECO:0007669"/>
    <property type="project" value="UniProtKB-KW"/>
</dbReference>
<feature type="coiled-coil region" evidence="9">
    <location>
        <begin position="663"/>
        <end position="778"/>
    </location>
</feature>
<keyword evidence="8 9" id="KW-0175">Coiled coil</keyword>
<feature type="compositionally biased region" description="Polar residues" evidence="10">
    <location>
        <begin position="11"/>
        <end position="23"/>
    </location>
</feature>
<feature type="domain" description="DH" evidence="12">
    <location>
        <begin position="97"/>
        <end position="294"/>
    </location>
</feature>
<dbReference type="InterPro" id="IPR035899">
    <property type="entry name" value="DBL_dom_sf"/>
</dbReference>
<evidence type="ECO:0000256" key="1">
    <source>
        <dbReference type="ARBA" id="ARBA00004496"/>
    </source>
</evidence>
<keyword evidence="5" id="KW-0479">Metal-binding</keyword>
<dbReference type="GeneID" id="115022822"/>
<dbReference type="InterPro" id="IPR041020">
    <property type="entry name" value="PH_16"/>
</dbReference>
<evidence type="ECO:0000259" key="11">
    <source>
        <dbReference type="PROSITE" id="PS50003"/>
    </source>
</evidence>
<dbReference type="AlphaFoldDB" id="A0A6J2RHQ7"/>
<dbReference type="RefSeq" id="XP_029309781.1">
    <property type="nucleotide sequence ID" value="XM_029453921.1"/>
</dbReference>
<dbReference type="Pfam" id="PF17838">
    <property type="entry name" value="PH_16"/>
    <property type="match status" value="1"/>
</dbReference>
<dbReference type="PROSITE" id="PS50010">
    <property type="entry name" value="DH_2"/>
    <property type="match status" value="1"/>
</dbReference>
<dbReference type="PANTHER" id="PTHR13944">
    <property type="entry name" value="AGAP007712-PA"/>
    <property type="match status" value="1"/>
</dbReference>
<feature type="region of interest" description="Disordered" evidence="10">
    <location>
        <begin position="552"/>
        <end position="609"/>
    </location>
</feature>
<reference evidence="14" key="1">
    <citation type="submission" date="2025-08" db="UniProtKB">
        <authorList>
            <consortium name="RefSeq"/>
        </authorList>
    </citation>
    <scope>IDENTIFICATION</scope>
</reference>
<dbReference type="PROSITE" id="PS50003">
    <property type="entry name" value="PH_DOMAIN"/>
    <property type="match status" value="1"/>
</dbReference>
<evidence type="ECO:0000256" key="10">
    <source>
        <dbReference type="SAM" id="MobiDB-lite"/>
    </source>
</evidence>
<dbReference type="InterPro" id="IPR011993">
    <property type="entry name" value="PH-like_dom_sf"/>
</dbReference>
<dbReference type="GO" id="GO:0005737">
    <property type="term" value="C:cytoplasm"/>
    <property type="evidence" value="ECO:0007669"/>
    <property type="project" value="UniProtKB-SubCell"/>
</dbReference>
<evidence type="ECO:0000256" key="8">
    <source>
        <dbReference type="ARBA" id="ARBA00023054"/>
    </source>
</evidence>
<dbReference type="GO" id="GO:0005886">
    <property type="term" value="C:plasma membrane"/>
    <property type="evidence" value="ECO:0007669"/>
    <property type="project" value="TreeGrafter"/>
</dbReference>
<dbReference type="GO" id="GO:0008270">
    <property type="term" value="F:zinc ion binding"/>
    <property type="evidence" value="ECO:0007669"/>
    <property type="project" value="UniProtKB-KW"/>
</dbReference>
<feature type="region of interest" description="Disordered" evidence="10">
    <location>
        <begin position="806"/>
        <end position="847"/>
    </location>
</feature>
<organism evidence="13 14">
    <name type="scientific">Cottoperca gobio</name>
    <name type="common">Frogmouth</name>
    <name type="synonym">Aphritis gobio</name>
    <dbReference type="NCBI Taxonomy" id="56716"/>
    <lineage>
        <taxon>Eukaryota</taxon>
        <taxon>Metazoa</taxon>
        <taxon>Chordata</taxon>
        <taxon>Craniata</taxon>
        <taxon>Vertebrata</taxon>
        <taxon>Euteleostomi</taxon>
        <taxon>Actinopterygii</taxon>
        <taxon>Neopterygii</taxon>
        <taxon>Teleostei</taxon>
        <taxon>Neoteleostei</taxon>
        <taxon>Acanthomorphata</taxon>
        <taxon>Eupercaria</taxon>
        <taxon>Perciformes</taxon>
        <taxon>Notothenioidei</taxon>
        <taxon>Bovichtidae</taxon>
        <taxon>Cottoperca</taxon>
    </lineage>
</organism>
<feature type="domain" description="PH" evidence="11">
    <location>
        <begin position="336"/>
        <end position="438"/>
    </location>
</feature>
<dbReference type="GO" id="GO:0035023">
    <property type="term" value="P:regulation of Rho protein signal transduction"/>
    <property type="evidence" value="ECO:0007669"/>
    <property type="project" value="TreeGrafter"/>
</dbReference>
<dbReference type="Pfam" id="PF00621">
    <property type="entry name" value="RhoGEF"/>
    <property type="match status" value="1"/>
</dbReference>
<keyword evidence="6" id="KW-0863">Zinc-finger</keyword>
<feature type="region of interest" description="Disordered" evidence="10">
    <location>
        <begin position="1"/>
        <end position="31"/>
    </location>
</feature>
<dbReference type="SUPFAM" id="SSF50729">
    <property type="entry name" value="PH domain-like"/>
    <property type="match status" value="1"/>
</dbReference>
<dbReference type="FunFam" id="1.20.900.10:FF:000004">
    <property type="entry name" value="Rho guanine nucleotide exchange factor 2"/>
    <property type="match status" value="1"/>
</dbReference>
<accession>A0A6J2RHQ7</accession>
<dbReference type="Gene3D" id="2.30.29.30">
    <property type="entry name" value="Pleckstrin-homology domain (PH domain)/Phosphotyrosine-binding domain (PTB)"/>
    <property type="match status" value="1"/>
</dbReference>
<proteinExistence type="predicted"/>
<name>A0A6J2RHQ7_COTGO</name>
<dbReference type="OrthoDB" id="28045at2759"/>
<dbReference type="Gene3D" id="1.20.900.10">
    <property type="entry name" value="Dbl homology (DH) domain"/>
    <property type="match status" value="1"/>
</dbReference>
<dbReference type="Proteomes" id="UP000504630">
    <property type="component" value="Chromosome 17"/>
</dbReference>
<dbReference type="CDD" id="cd00160">
    <property type="entry name" value="RhoGEF"/>
    <property type="match status" value="1"/>
</dbReference>
<dbReference type="PANTHER" id="PTHR13944:SF23">
    <property type="entry name" value="RHO GUANINE NUCLEOTIDE EXCHANGE FACTOR 18"/>
    <property type="match status" value="1"/>
</dbReference>
<keyword evidence="7" id="KW-0862">Zinc</keyword>
<feature type="region of interest" description="Disordered" evidence="10">
    <location>
        <begin position="910"/>
        <end position="980"/>
    </location>
</feature>
<evidence type="ECO:0000256" key="5">
    <source>
        <dbReference type="ARBA" id="ARBA00022723"/>
    </source>
</evidence>
<keyword evidence="4" id="KW-0344">Guanine-nucleotide releasing factor</keyword>
<evidence type="ECO:0000256" key="4">
    <source>
        <dbReference type="ARBA" id="ARBA00022658"/>
    </source>
</evidence>
<keyword evidence="13" id="KW-1185">Reference proteome</keyword>
<evidence type="ECO:0000256" key="9">
    <source>
        <dbReference type="SAM" id="Coils"/>
    </source>
</evidence>
<comment type="subcellular location">
    <subcellularLocation>
        <location evidence="1">Cytoplasm</location>
    </subcellularLocation>
</comment>
<dbReference type="InterPro" id="IPR000219">
    <property type="entry name" value="DH_dom"/>
</dbReference>
<protein>
    <submittedName>
        <fullName evidence="14">Rho guanine nucleotide exchange factor 18a</fullName>
    </submittedName>
</protein>
<gene>
    <name evidence="14" type="primary">arhgef18a</name>
</gene>
<dbReference type="SMART" id="SM00325">
    <property type="entry name" value="RhoGEF"/>
    <property type="match status" value="1"/>
</dbReference>
<feature type="compositionally biased region" description="Basic and acidic residues" evidence="10">
    <location>
        <begin position="569"/>
        <end position="582"/>
    </location>
</feature>
<evidence type="ECO:0000256" key="2">
    <source>
        <dbReference type="ARBA" id="ARBA00022490"/>
    </source>
</evidence>
<dbReference type="SUPFAM" id="SSF48065">
    <property type="entry name" value="DBL homology domain (DH-domain)"/>
    <property type="match status" value="1"/>
</dbReference>